<reference evidence="1" key="1">
    <citation type="journal article" date="2023" name="Mol. Biol. Evol.">
        <title>Third-Generation Sequencing Reveals the Adaptive Role of the Epigenome in Three Deep-Sea Polychaetes.</title>
        <authorList>
            <person name="Perez M."/>
            <person name="Aroh O."/>
            <person name="Sun Y."/>
            <person name="Lan Y."/>
            <person name="Juniper S.K."/>
            <person name="Young C.R."/>
            <person name="Angers B."/>
            <person name="Qian P.Y."/>
        </authorList>
    </citation>
    <scope>NUCLEOTIDE SEQUENCE</scope>
    <source>
        <strain evidence="1">R07B-5</strain>
    </source>
</reference>
<evidence type="ECO:0000313" key="1">
    <source>
        <dbReference type="EMBL" id="KAK2186424.1"/>
    </source>
</evidence>
<comment type="caution">
    <text evidence="1">The sequence shown here is derived from an EMBL/GenBank/DDBJ whole genome shotgun (WGS) entry which is preliminary data.</text>
</comment>
<gene>
    <name evidence="1" type="ORF">NP493_200g01020</name>
</gene>
<sequence length="221" mass="24820">MMGRLHVDMFLQDRFLLNGVDVKIRLVRTKDAFALMAGGVNPTYKVNIVDASVFAKKATLSTAVHMAHIKASTKAQPSIHPALLTAKCTRYRRVPCHTRTKTSSWANFPNASCIDNDFNVSQDEGNDLTRSDFGNGYTFFVFDLTTDACDGSCFHLVKRGKFRVEIHFATALAQTVNVVAYGEFEAVLEIDKNRNVVFDYRWTRGRSSGCWHSTQFTFSLS</sequence>
<evidence type="ECO:0000313" key="2">
    <source>
        <dbReference type="Proteomes" id="UP001209878"/>
    </source>
</evidence>
<dbReference type="EMBL" id="JAODUO010000200">
    <property type="protein sequence ID" value="KAK2186424.1"/>
    <property type="molecule type" value="Genomic_DNA"/>
</dbReference>
<protein>
    <submittedName>
        <fullName evidence="1">Uncharacterized protein</fullName>
    </submittedName>
</protein>
<keyword evidence="2" id="KW-1185">Reference proteome</keyword>
<dbReference type="Proteomes" id="UP001209878">
    <property type="component" value="Unassembled WGS sequence"/>
</dbReference>
<name>A0AAD9UEI3_RIDPI</name>
<proteinExistence type="predicted"/>
<dbReference type="AlphaFoldDB" id="A0AAD9UEI3"/>
<organism evidence="1 2">
    <name type="scientific">Ridgeia piscesae</name>
    <name type="common">Tubeworm</name>
    <dbReference type="NCBI Taxonomy" id="27915"/>
    <lineage>
        <taxon>Eukaryota</taxon>
        <taxon>Metazoa</taxon>
        <taxon>Spiralia</taxon>
        <taxon>Lophotrochozoa</taxon>
        <taxon>Annelida</taxon>
        <taxon>Polychaeta</taxon>
        <taxon>Sedentaria</taxon>
        <taxon>Canalipalpata</taxon>
        <taxon>Sabellida</taxon>
        <taxon>Siboglinidae</taxon>
        <taxon>Ridgeia</taxon>
    </lineage>
</organism>
<accession>A0AAD9UEI3</accession>